<keyword evidence="2" id="KW-1185">Reference proteome</keyword>
<evidence type="ECO:0000313" key="2">
    <source>
        <dbReference type="Proteomes" id="UP001218188"/>
    </source>
</evidence>
<dbReference type="AlphaFoldDB" id="A0AAD6SJ42"/>
<accession>A0AAD6SJ42</accession>
<gene>
    <name evidence="1" type="ORF">C8F04DRAFT_1291875</name>
</gene>
<comment type="caution">
    <text evidence="1">The sequence shown here is derived from an EMBL/GenBank/DDBJ whole genome shotgun (WGS) entry which is preliminary data.</text>
</comment>
<name>A0AAD6SJ42_9AGAR</name>
<evidence type="ECO:0000313" key="1">
    <source>
        <dbReference type="EMBL" id="KAJ7028142.1"/>
    </source>
</evidence>
<reference evidence="1" key="1">
    <citation type="submission" date="2023-03" db="EMBL/GenBank/DDBJ databases">
        <title>Massive genome expansion in bonnet fungi (Mycena s.s.) driven by repeated elements and novel gene families across ecological guilds.</title>
        <authorList>
            <consortium name="Lawrence Berkeley National Laboratory"/>
            <person name="Harder C.B."/>
            <person name="Miyauchi S."/>
            <person name="Viragh M."/>
            <person name="Kuo A."/>
            <person name="Thoen E."/>
            <person name="Andreopoulos B."/>
            <person name="Lu D."/>
            <person name="Skrede I."/>
            <person name="Drula E."/>
            <person name="Henrissat B."/>
            <person name="Morin E."/>
            <person name="Kohler A."/>
            <person name="Barry K."/>
            <person name="LaButti K."/>
            <person name="Morin E."/>
            <person name="Salamov A."/>
            <person name="Lipzen A."/>
            <person name="Mereny Z."/>
            <person name="Hegedus B."/>
            <person name="Baldrian P."/>
            <person name="Stursova M."/>
            <person name="Weitz H."/>
            <person name="Taylor A."/>
            <person name="Grigoriev I.V."/>
            <person name="Nagy L.G."/>
            <person name="Martin F."/>
            <person name="Kauserud H."/>
        </authorList>
    </citation>
    <scope>NUCLEOTIDE SEQUENCE</scope>
    <source>
        <strain evidence="1">CBHHK200</strain>
    </source>
</reference>
<sequence>MVYKAKTGGTVLKATRTTVDVLQFSLLAHLPYSATSPAARHGLLLLRSPELGFLDVRIRWLFSYHNPPPVASRGVEYRDLPLHDLDRPRVHGLFRRFHRLERNIIDWSPAWCDLCLYQIASVRTVTKTASDKRRAILIDLAIGLGLPLLQIPLR</sequence>
<organism evidence="1 2">
    <name type="scientific">Mycena alexandri</name>
    <dbReference type="NCBI Taxonomy" id="1745969"/>
    <lineage>
        <taxon>Eukaryota</taxon>
        <taxon>Fungi</taxon>
        <taxon>Dikarya</taxon>
        <taxon>Basidiomycota</taxon>
        <taxon>Agaricomycotina</taxon>
        <taxon>Agaricomycetes</taxon>
        <taxon>Agaricomycetidae</taxon>
        <taxon>Agaricales</taxon>
        <taxon>Marasmiineae</taxon>
        <taxon>Mycenaceae</taxon>
        <taxon>Mycena</taxon>
    </lineage>
</organism>
<dbReference type="Proteomes" id="UP001218188">
    <property type="component" value="Unassembled WGS sequence"/>
</dbReference>
<proteinExistence type="predicted"/>
<protein>
    <submittedName>
        <fullName evidence="1">Uncharacterized protein</fullName>
    </submittedName>
</protein>
<dbReference type="EMBL" id="JARJCM010000116">
    <property type="protein sequence ID" value="KAJ7028142.1"/>
    <property type="molecule type" value="Genomic_DNA"/>
</dbReference>
<feature type="non-terminal residue" evidence="1">
    <location>
        <position position="154"/>
    </location>
</feature>